<dbReference type="SUPFAM" id="SSF51905">
    <property type="entry name" value="FAD/NAD(P)-binding domain"/>
    <property type="match status" value="1"/>
</dbReference>
<dbReference type="Gene3D" id="3.50.50.60">
    <property type="entry name" value="FAD/NAD(P)-binding domain"/>
    <property type="match status" value="1"/>
</dbReference>
<dbReference type="GO" id="GO:0004497">
    <property type="term" value="F:monooxygenase activity"/>
    <property type="evidence" value="ECO:0007669"/>
    <property type="project" value="InterPro"/>
</dbReference>
<keyword evidence="2" id="KW-0547">Nucleotide-binding</keyword>
<dbReference type="AlphaFoldDB" id="A0A5C5GH25"/>
<feature type="binding site" evidence="2">
    <location>
        <position position="183"/>
    </location>
    <ligand>
        <name>FAD</name>
        <dbReference type="ChEBI" id="CHEBI:57692"/>
    </ligand>
</feature>
<dbReference type="PANTHER" id="PTHR43747:SF4">
    <property type="entry name" value="FLAVIN-DEPENDENT TRYPTOPHAN HALOGENASE"/>
    <property type="match status" value="1"/>
</dbReference>
<dbReference type="InterPro" id="IPR033856">
    <property type="entry name" value="Trp_halogen"/>
</dbReference>
<keyword evidence="2" id="KW-0285">Flavoprotein</keyword>
<dbReference type="GO" id="GO:0000166">
    <property type="term" value="F:nucleotide binding"/>
    <property type="evidence" value="ECO:0007669"/>
    <property type="project" value="UniProtKB-KW"/>
</dbReference>
<dbReference type="InterPro" id="IPR006905">
    <property type="entry name" value="Flavin_halogenase"/>
</dbReference>
<gene>
    <name evidence="3" type="ORF">FHY64_12555</name>
</gene>
<feature type="binding site" evidence="2">
    <location>
        <position position="340"/>
    </location>
    <ligand>
        <name>L-tryptophan</name>
        <dbReference type="ChEBI" id="CHEBI:57912"/>
    </ligand>
</feature>
<protein>
    <submittedName>
        <fullName evidence="3">Tryptophan 7-halogenase</fullName>
    </submittedName>
</protein>
<comment type="caution">
    <text evidence="3">The sequence shown here is derived from an EMBL/GenBank/DDBJ whole genome shotgun (WGS) entry which is preliminary data.</text>
</comment>
<feature type="binding site" evidence="2">
    <location>
        <position position="331"/>
    </location>
    <ligand>
        <name>FAD</name>
        <dbReference type="ChEBI" id="CHEBI:57692"/>
    </ligand>
</feature>
<accession>A0A5C5GH25</accession>
<proteinExistence type="predicted"/>
<feature type="binding site" evidence="2">
    <location>
        <position position="83"/>
    </location>
    <ligand>
        <name>7-chloro-L-tryptophan</name>
        <dbReference type="ChEBI" id="CHEBI:58713"/>
    </ligand>
</feature>
<feature type="binding site" evidence="2">
    <location>
        <position position="344"/>
    </location>
    <ligand>
        <name>FAD</name>
        <dbReference type="ChEBI" id="CHEBI:57692"/>
    </ligand>
</feature>
<keyword evidence="4" id="KW-1185">Reference proteome</keyword>
<dbReference type="Proteomes" id="UP000314011">
    <property type="component" value="Unassembled WGS sequence"/>
</dbReference>
<keyword evidence="2" id="KW-0274">FAD</keyword>
<name>A0A5C5GH25_9RHOB</name>
<sequence length="502" mass="55716">MGPSGAAQVGMSKRVVIVGGGTAGWLAALILSRAPGRRVTVVESSRIPTIGVGEGTTAVFRHMLKHLGLDERKFIAETGATVKYGIRHRDWRRKGHSYDGPIDEIAQVAGQGLDLYAVASGRPVGEAHLFRHLMEKRRAPYAEVKGREVAAGPFHFAYHFDQAKAGAWLKSQASGITLVDDVVEGLERDGETGSVKGLRLESGQVLEGDVFLDCTGFRRALIGPMGAEWQSYSDTLPVNRAMPFWIDLKPGEEIDPLTLAWAQGAGWMWKIPTSDRYGCGYVYSDAHTSPDEARAEIETALGHAIEPRNDIRIDAGRLKDAWIGNVIALGLSSSFLEPLEATSIHGTVVQCMWLDRWLDDPKGRDHYNAAVARQVDDFRDFIRLHYVSERNDTPFWRDVAASHPQTLRDRLAAWQTRMPERRDFTTLPGNFPHVQEQLYIPVLDGLGLLNRAAAKEALSRDPKRRATLRKTHEQLTKDYTRAAGKCLPHRAWLSSLTKEMAA</sequence>
<evidence type="ECO:0000256" key="1">
    <source>
        <dbReference type="PIRSR" id="PIRSR011396-1"/>
    </source>
</evidence>
<dbReference type="PANTHER" id="PTHR43747">
    <property type="entry name" value="FAD-BINDING PROTEIN"/>
    <property type="match status" value="1"/>
</dbReference>
<dbReference type="Pfam" id="PF04820">
    <property type="entry name" value="Trp_halogenase"/>
    <property type="match status" value="1"/>
</dbReference>
<dbReference type="EMBL" id="VFFF01000001">
    <property type="protein sequence ID" value="TNY34055.1"/>
    <property type="molecule type" value="Genomic_DNA"/>
</dbReference>
<evidence type="ECO:0000313" key="3">
    <source>
        <dbReference type="EMBL" id="TNY34055.1"/>
    </source>
</evidence>
<dbReference type="OrthoDB" id="462203at2"/>
<feature type="binding site" evidence="2">
    <location>
        <begin position="20"/>
        <end position="23"/>
    </location>
    <ligand>
        <name>FAD</name>
        <dbReference type="ChEBI" id="CHEBI:57692"/>
    </ligand>
</feature>
<organism evidence="3 4">
    <name type="scientific">Pelagovum pacificum</name>
    <dbReference type="NCBI Taxonomy" id="2588711"/>
    <lineage>
        <taxon>Bacteria</taxon>
        <taxon>Pseudomonadati</taxon>
        <taxon>Pseudomonadota</taxon>
        <taxon>Alphaproteobacteria</taxon>
        <taxon>Rhodobacterales</taxon>
        <taxon>Paracoccaceae</taxon>
        <taxon>Pelagovum</taxon>
    </lineage>
</organism>
<feature type="active site" evidence="1">
    <location>
        <position position="83"/>
    </location>
</feature>
<evidence type="ECO:0000256" key="2">
    <source>
        <dbReference type="PIRSR" id="PIRSR011396-2"/>
    </source>
</evidence>
<reference evidence="3 4" key="1">
    <citation type="submission" date="2019-06" db="EMBL/GenBank/DDBJ databases">
        <title>Genome of new Rhodobacteraceae sp. SM1903.</title>
        <authorList>
            <person name="Ren X."/>
        </authorList>
    </citation>
    <scope>NUCLEOTIDE SEQUENCE [LARGE SCALE GENOMIC DNA]</scope>
    <source>
        <strain evidence="3 4">SM1903</strain>
    </source>
</reference>
<dbReference type="InterPro" id="IPR050816">
    <property type="entry name" value="Flavin-dep_Halogenase_NPB"/>
</dbReference>
<evidence type="ECO:0000313" key="4">
    <source>
        <dbReference type="Proteomes" id="UP000314011"/>
    </source>
</evidence>
<dbReference type="PIRSF" id="PIRSF011396">
    <property type="entry name" value="Trp_halogenase"/>
    <property type="match status" value="1"/>
</dbReference>
<dbReference type="InterPro" id="IPR036188">
    <property type="entry name" value="FAD/NAD-bd_sf"/>
</dbReference>